<dbReference type="EMBL" id="MN033161">
    <property type="protein sequence ID" value="QDH87147.1"/>
    <property type="molecule type" value="Genomic_RNA"/>
</dbReference>
<keyword evidence="1" id="KW-0812">Transmembrane</keyword>
<proteinExistence type="predicted"/>
<accession>A0A514D0K7</accession>
<evidence type="ECO:0000256" key="1">
    <source>
        <dbReference type="SAM" id="Phobius"/>
    </source>
</evidence>
<feature type="transmembrane region" description="Helical" evidence="1">
    <location>
        <begin position="12"/>
        <end position="31"/>
    </location>
</feature>
<protein>
    <submittedName>
        <fullName evidence="2">Uncharacterized protein</fullName>
    </submittedName>
</protein>
<reference evidence="2" key="1">
    <citation type="submission" date="2019-05" db="EMBL/GenBank/DDBJ databases">
        <title>Metatranscriptomic reconstruction reveals RNA viruses with the potential to shape carbon cycling in soil.</title>
        <authorList>
            <person name="Starr E.P."/>
            <person name="Nuccio E."/>
            <person name="Pett-Ridge J."/>
            <person name="Banfield J.F."/>
            <person name="Firestone M.K."/>
        </authorList>
    </citation>
    <scope>NUCLEOTIDE SEQUENCE</scope>
    <source>
        <strain evidence="2">H2_Bulk_35_scaffold_175_e_2950</strain>
    </source>
</reference>
<gene>
    <name evidence="2" type="ORF">H2Bulk35175e2950_000003</name>
</gene>
<organism evidence="2">
    <name type="scientific">Leviviridae sp</name>
    <dbReference type="NCBI Taxonomy" id="2027243"/>
    <lineage>
        <taxon>Viruses</taxon>
        <taxon>Riboviria</taxon>
        <taxon>Orthornavirae</taxon>
        <taxon>Lenarviricota</taxon>
        <taxon>Leviviricetes</taxon>
        <taxon>Norzivirales</taxon>
        <taxon>Fiersviridae</taxon>
    </lineage>
</organism>
<sequence length="41" mass="4870">MDSEGFTIYLKINYKVILLIVMILDLFHASVNEFLIHVFRI</sequence>
<evidence type="ECO:0000313" key="2">
    <source>
        <dbReference type="EMBL" id="QDH87147.1"/>
    </source>
</evidence>
<keyword evidence="1" id="KW-1133">Transmembrane helix</keyword>
<name>A0A514D0K7_9VIRU</name>
<keyword evidence="1" id="KW-0472">Membrane</keyword>